<evidence type="ECO:0000313" key="2">
    <source>
        <dbReference type="EMBL" id="ROR91134.1"/>
    </source>
</evidence>
<protein>
    <submittedName>
        <fullName evidence="2">Uncharacterized protein</fullName>
    </submittedName>
</protein>
<dbReference type="AlphaFoldDB" id="A0A3N2CV78"/>
<keyword evidence="3" id="KW-1185">Reference proteome</keyword>
<feature type="region of interest" description="Disordered" evidence="1">
    <location>
        <begin position="1"/>
        <end position="21"/>
    </location>
</feature>
<gene>
    <name evidence="2" type="ORF">EDD33_1995</name>
</gene>
<comment type="caution">
    <text evidence="2">The sequence shown here is derived from an EMBL/GenBank/DDBJ whole genome shotgun (WGS) entry which is preliminary data.</text>
</comment>
<reference evidence="2 3" key="1">
    <citation type="submission" date="2018-11" db="EMBL/GenBank/DDBJ databases">
        <title>Sequencing the genomes of 1000 actinobacteria strains.</title>
        <authorList>
            <person name="Klenk H.-P."/>
        </authorList>
    </citation>
    <scope>NUCLEOTIDE SEQUENCE [LARGE SCALE GENOMIC DNA]</scope>
    <source>
        <strain evidence="2 3">DSM 12652</strain>
    </source>
</reference>
<feature type="region of interest" description="Disordered" evidence="1">
    <location>
        <begin position="100"/>
        <end position="128"/>
    </location>
</feature>
<sequence length="147" mass="16117">MTEHHRIELVGGSLPRDSESYSARIAQQTDQSDAIEIAEHRRIDPSMQTQSGVSGLRKIHQVAAAIDLRKVDIGKESTSRIDPIADLTGHHRNPVARATYASSSQKTMPARVHSVSKSTAVASDTSMPCSDRRLVRPVTVRPLASRR</sequence>
<evidence type="ECO:0000256" key="1">
    <source>
        <dbReference type="SAM" id="MobiDB-lite"/>
    </source>
</evidence>
<proteinExistence type="predicted"/>
<dbReference type="EMBL" id="RKHO01000001">
    <property type="protein sequence ID" value="ROR91134.1"/>
    <property type="molecule type" value="Genomic_DNA"/>
</dbReference>
<dbReference type="Proteomes" id="UP000281738">
    <property type="component" value="Unassembled WGS sequence"/>
</dbReference>
<feature type="compositionally biased region" description="Polar residues" evidence="1">
    <location>
        <begin position="115"/>
        <end position="128"/>
    </location>
</feature>
<organism evidence="2 3">
    <name type="scientific">Nocardioides aurantiacus</name>
    <dbReference type="NCBI Taxonomy" id="86796"/>
    <lineage>
        <taxon>Bacteria</taxon>
        <taxon>Bacillati</taxon>
        <taxon>Actinomycetota</taxon>
        <taxon>Actinomycetes</taxon>
        <taxon>Propionibacteriales</taxon>
        <taxon>Nocardioidaceae</taxon>
        <taxon>Nocardioides</taxon>
    </lineage>
</organism>
<name>A0A3N2CV78_9ACTN</name>
<evidence type="ECO:0000313" key="3">
    <source>
        <dbReference type="Proteomes" id="UP000281738"/>
    </source>
</evidence>
<accession>A0A3N2CV78</accession>